<dbReference type="PANTHER" id="PTHR22946">
    <property type="entry name" value="DIENELACTONE HYDROLASE DOMAIN-CONTAINING PROTEIN-RELATED"/>
    <property type="match status" value="1"/>
</dbReference>
<comment type="caution">
    <text evidence="2">The sequence shown here is derived from an EMBL/GenBank/DDBJ whole genome shotgun (WGS) entry which is preliminary data.</text>
</comment>
<dbReference type="InterPro" id="IPR029058">
    <property type="entry name" value="AB_hydrolase_fold"/>
</dbReference>
<gene>
    <name evidence="2" type="ORF">ANOM_008050</name>
</gene>
<protein>
    <submittedName>
        <fullName evidence="2">Alpha/beta hydrolase</fullName>
    </submittedName>
</protein>
<sequence length="424" mass="47224">MYQFFKDGFFNFELVRLLGSATFGGCEIGEALDVLPLIKEQDPNSWYNAWTKAGSRAETLAKEAELQGNQVARRNALLRSANYFRAAQFMLNTRPDDRILETAEHSIQNFKKATHLLDGPVYEVDIPYEGIHLPGYLYLPATSKRLRDAKTPVLISTGGLDSTVEELYFIGGASGPELGYAVLTFEGPGQGIVLRREAHSYMRPDWEVVTGAVVDFLYGFATQHPDLELDLTRIALHGATLGGYYALRGAADPRISACIAVDPFYSMWEVAITRMPAPFIKAWTSGWLGDGIFNGTMNILSRLNFQIKWEMNQVKWAMGMKTPADAMRRMQDFTLRTADGGEYLDRVKCPVMVTGAAASIYATEDPSANKVFARLAHLPDERKRLWVGKEVSDGGLQAKVGIFGLAQHRVFAFLDEQFGIHRSV</sequence>
<dbReference type="Proteomes" id="UP000037505">
    <property type="component" value="Unassembled WGS sequence"/>
</dbReference>
<name>A0A0L1IYV7_ASPN3</name>
<dbReference type="InterPro" id="IPR050261">
    <property type="entry name" value="FrsA_esterase"/>
</dbReference>
<organism evidence="2 3">
    <name type="scientific">Aspergillus nomiae NRRL (strain ATCC 15546 / NRRL 13137 / CBS 260.88 / M93)</name>
    <dbReference type="NCBI Taxonomy" id="1509407"/>
    <lineage>
        <taxon>Eukaryota</taxon>
        <taxon>Fungi</taxon>
        <taxon>Dikarya</taxon>
        <taxon>Ascomycota</taxon>
        <taxon>Pezizomycotina</taxon>
        <taxon>Eurotiomycetes</taxon>
        <taxon>Eurotiomycetidae</taxon>
        <taxon>Eurotiales</taxon>
        <taxon>Aspergillaceae</taxon>
        <taxon>Aspergillus</taxon>
        <taxon>Aspergillus subgen. Circumdati</taxon>
    </lineage>
</organism>
<dbReference type="EMBL" id="JNOM01000193">
    <property type="protein sequence ID" value="KNG84694.1"/>
    <property type="molecule type" value="Genomic_DNA"/>
</dbReference>
<dbReference type="AlphaFoldDB" id="A0A0L1IYV7"/>
<dbReference type="Gene3D" id="1.20.1440.110">
    <property type="entry name" value="acylaminoacyl peptidase"/>
    <property type="match status" value="1"/>
</dbReference>
<dbReference type="STRING" id="1509407.A0A0L1IYV7"/>
<dbReference type="Gene3D" id="3.40.50.1820">
    <property type="entry name" value="alpha/beta hydrolase"/>
    <property type="match status" value="1"/>
</dbReference>
<evidence type="ECO:0000256" key="1">
    <source>
        <dbReference type="ARBA" id="ARBA00022801"/>
    </source>
</evidence>
<dbReference type="GO" id="GO:0016787">
    <property type="term" value="F:hydrolase activity"/>
    <property type="evidence" value="ECO:0007669"/>
    <property type="project" value="UniProtKB-KW"/>
</dbReference>
<dbReference type="RefSeq" id="XP_015405617.1">
    <property type="nucleotide sequence ID" value="XM_015553306.1"/>
</dbReference>
<accession>A0A0L1IYV7</accession>
<keyword evidence="1 2" id="KW-0378">Hydrolase</keyword>
<keyword evidence="3" id="KW-1185">Reference proteome</keyword>
<proteinExistence type="predicted"/>
<dbReference type="SUPFAM" id="SSF53474">
    <property type="entry name" value="alpha/beta-Hydrolases"/>
    <property type="match status" value="1"/>
</dbReference>
<reference evidence="2 3" key="1">
    <citation type="submission" date="2014-06" db="EMBL/GenBank/DDBJ databases">
        <title>The Genome of the Aflatoxigenic Filamentous Fungus Aspergillus nomius.</title>
        <authorList>
            <person name="Moore M.G."/>
            <person name="Shannon B.M."/>
            <person name="Brian M.M."/>
        </authorList>
    </citation>
    <scope>NUCLEOTIDE SEQUENCE [LARGE SCALE GENOMIC DNA]</scope>
    <source>
        <strain evidence="2 3">NRRL 13137</strain>
    </source>
</reference>
<dbReference type="GeneID" id="26809854"/>
<evidence type="ECO:0000313" key="3">
    <source>
        <dbReference type="Proteomes" id="UP000037505"/>
    </source>
</evidence>
<dbReference type="OrthoDB" id="4399879at2759"/>
<dbReference type="PANTHER" id="PTHR22946:SF13">
    <property type="entry name" value="ALPHA_BETA HYDROLASE PSOB"/>
    <property type="match status" value="1"/>
</dbReference>
<evidence type="ECO:0000313" key="2">
    <source>
        <dbReference type="EMBL" id="KNG84694.1"/>
    </source>
</evidence>